<comment type="caution">
    <text evidence="3">The sequence shown here is derived from an EMBL/GenBank/DDBJ whole genome shotgun (WGS) entry which is preliminary data.</text>
</comment>
<accession>A0A3N0AWL7</accession>
<dbReference type="Gene3D" id="3.40.50.300">
    <property type="entry name" value="P-loop containing nucleotide triphosphate hydrolases"/>
    <property type="match status" value="1"/>
</dbReference>
<dbReference type="AlphaFoldDB" id="A0A3N0AWL7"/>
<proteinExistence type="predicted"/>
<gene>
    <name evidence="3" type="ORF">DMP10_02480</name>
</gene>
<dbReference type="EMBL" id="QICA01000003">
    <property type="protein sequence ID" value="RNL39272.1"/>
    <property type="molecule type" value="Genomic_DNA"/>
</dbReference>
<reference evidence="3 4" key="1">
    <citation type="journal article" date="2019" name="Microbiol. Resour. Announc.">
        <title>Draft Genome Sequences of Type Strains of Gordonibacter faecihominis, Paraeggerthella hongkongensis, Parvibacter caecicola,Slackia equolifaciens, Slackia faecicanis, and Slackia isoflavoniconvertens.</title>
        <authorList>
            <person name="Danylec N."/>
            <person name="Stoll D.A."/>
            <person name="Dotsch A."/>
            <person name="Huch M."/>
        </authorList>
    </citation>
    <scope>NUCLEOTIDE SEQUENCE [LARGE SCALE GENOMIC DNA]</scope>
    <source>
        <strain evidence="3 4">DSM 18785</strain>
    </source>
</reference>
<dbReference type="GO" id="GO:0005524">
    <property type="term" value="F:ATP binding"/>
    <property type="evidence" value="ECO:0007669"/>
    <property type="project" value="InterPro"/>
</dbReference>
<keyword evidence="4" id="KW-1185">Reference proteome</keyword>
<evidence type="ECO:0000259" key="2">
    <source>
        <dbReference type="Pfam" id="PF14491"/>
    </source>
</evidence>
<dbReference type="InterPro" id="IPR027417">
    <property type="entry name" value="P-loop_NTPase"/>
</dbReference>
<dbReference type="RefSeq" id="WP_117283587.1">
    <property type="nucleotide sequence ID" value="NZ_JAMTCE010000016.1"/>
</dbReference>
<dbReference type="SUPFAM" id="SSF52540">
    <property type="entry name" value="P-loop containing nucleoside triphosphate hydrolases"/>
    <property type="match status" value="1"/>
</dbReference>
<organism evidence="3 4">
    <name type="scientific">Adlercreutzia equolifaciens subsp. celatus DSM 18785</name>
    <dbReference type="NCBI Taxonomy" id="1121021"/>
    <lineage>
        <taxon>Bacteria</taxon>
        <taxon>Bacillati</taxon>
        <taxon>Actinomycetota</taxon>
        <taxon>Coriobacteriia</taxon>
        <taxon>Eggerthellales</taxon>
        <taxon>Eggerthellaceae</taxon>
        <taxon>Adlercreutzia</taxon>
    </lineage>
</organism>
<dbReference type="InterPro" id="IPR003959">
    <property type="entry name" value="ATPase_AAA_core"/>
</dbReference>
<evidence type="ECO:0000313" key="3">
    <source>
        <dbReference type="EMBL" id="RNL39272.1"/>
    </source>
</evidence>
<sequence>MASALFSILPRKCFAFLKNKTLIIDEPEVHLHPSLMGRLWRALESARPDCLFVFITHDVQFAALHKDSPRIWVKSFDGANWDWDFIPNSDLPEQLLLELLGNRKNVLFVEGESNSYDVQLYSALYPDFYVVPSGGCTQVIANTKAFASTEGLHSLKAYGLIDRDYRSEKELEALKRKGVFSIAVAEVENLFLVKPLLRVVAGHFACCNVDEAVNKVIDHIINERFRGQIGRQICQATVATLKAQLSALDFGDVDNDSVSDRFKEAVGSIVPEEELERQKARFEGALSRQDYDEVLRLFNAKDASSSIGHFFGVDNKQYKEKVIGLLTGEAREKVLEALKPFVPVISA</sequence>
<protein>
    <recommendedName>
        <fullName evidence="5">DUF4435 domain-containing protein</fullName>
    </recommendedName>
</protein>
<dbReference type="GO" id="GO:0016887">
    <property type="term" value="F:ATP hydrolysis activity"/>
    <property type="evidence" value="ECO:0007669"/>
    <property type="project" value="InterPro"/>
</dbReference>
<evidence type="ECO:0008006" key="5">
    <source>
        <dbReference type="Google" id="ProtNLM"/>
    </source>
</evidence>
<dbReference type="Pfam" id="PF14491">
    <property type="entry name" value="DUF4435"/>
    <property type="match status" value="1"/>
</dbReference>
<evidence type="ECO:0000259" key="1">
    <source>
        <dbReference type="Pfam" id="PF13304"/>
    </source>
</evidence>
<dbReference type="Pfam" id="PF13304">
    <property type="entry name" value="AAA_21"/>
    <property type="match status" value="1"/>
</dbReference>
<evidence type="ECO:0000313" key="4">
    <source>
        <dbReference type="Proteomes" id="UP000278327"/>
    </source>
</evidence>
<dbReference type="CDD" id="cd00267">
    <property type="entry name" value="ABC_ATPase"/>
    <property type="match status" value="1"/>
</dbReference>
<dbReference type="Proteomes" id="UP000278327">
    <property type="component" value="Unassembled WGS sequence"/>
</dbReference>
<name>A0A3N0AWL7_9ACTN</name>
<feature type="domain" description="DUF4435" evidence="2">
    <location>
        <begin position="104"/>
        <end position="310"/>
    </location>
</feature>
<dbReference type="InterPro" id="IPR029492">
    <property type="entry name" value="DUF4435"/>
</dbReference>
<feature type="domain" description="ATPase AAA-type core" evidence="1">
    <location>
        <begin position="19"/>
        <end position="60"/>
    </location>
</feature>